<name>A0AAN8NNE0_POLSC</name>
<proteinExistence type="predicted"/>
<protein>
    <submittedName>
        <fullName evidence="1">Uncharacterized protein</fullName>
    </submittedName>
</protein>
<comment type="caution">
    <text evidence="1">The sequence shown here is derived from an EMBL/GenBank/DDBJ whole genome shotgun (WGS) entry which is preliminary data.</text>
</comment>
<reference evidence="1 2" key="1">
    <citation type="submission" date="2023-10" db="EMBL/GenBank/DDBJ databases">
        <title>Genomes of two closely related lineages of the louse Polyplax serrata with different host specificities.</title>
        <authorList>
            <person name="Martinu J."/>
            <person name="Tarabai H."/>
            <person name="Stefka J."/>
            <person name="Hypsa V."/>
        </authorList>
    </citation>
    <scope>NUCLEOTIDE SEQUENCE [LARGE SCALE GENOMIC DNA]</scope>
    <source>
        <strain evidence="1">HR10_N</strain>
    </source>
</reference>
<dbReference type="AlphaFoldDB" id="A0AAN8NNE0"/>
<organism evidence="1 2">
    <name type="scientific">Polyplax serrata</name>
    <name type="common">Common mouse louse</name>
    <dbReference type="NCBI Taxonomy" id="468196"/>
    <lineage>
        <taxon>Eukaryota</taxon>
        <taxon>Metazoa</taxon>
        <taxon>Ecdysozoa</taxon>
        <taxon>Arthropoda</taxon>
        <taxon>Hexapoda</taxon>
        <taxon>Insecta</taxon>
        <taxon>Pterygota</taxon>
        <taxon>Neoptera</taxon>
        <taxon>Paraneoptera</taxon>
        <taxon>Psocodea</taxon>
        <taxon>Troctomorpha</taxon>
        <taxon>Phthiraptera</taxon>
        <taxon>Anoplura</taxon>
        <taxon>Polyplacidae</taxon>
        <taxon>Polyplax</taxon>
    </lineage>
</organism>
<dbReference type="Proteomes" id="UP001372834">
    <property type="component" value="Unassembled WGS sequence"/>
</dbReference>
<evidence type="ECO:0000313" key="2">
    <source>
        <dbReference type="Proteomes" id="UP001372834"/>
    </source>
</evidence>
<gene>
    <name evidence="1" type="ORF">RUM43_008579</name>
</gene>
<evidence type="ECO:0000313" key="1">
    <source>
        <dbReference type="EMBL" id="KAK6622736.1"/>
    </source>
</evidence>
<accession>A0AAN8NNE0</accession>
<dbReference type="EMBL" id="JAWJWE010000038">
    <property type="protein sequence ID" value="KAK6622736.1"/>
    <property type="molecule type" value="Genomic_DNA"/>
</dbReference>
<sequence>MLADSKLPAELVWKTEKTPFLTWIATGNEREITTRYMPEMYEKRKKNEIQFPLRGQGKNLYDSPPPRAFNLRLGGCTGRFIVRQAHLMHYLVQVHHKLKDDAFISGFR</sequence>